<organism evidence="1 2">
    <name type="scientific">Asbolus verrucosus</name>
    <name type="common">Desert ironclad beetle</name>
    <dbReference type="NCBI Taxonomy" id="1661398"/>
    <lineage>
        <taxon>Eukaryota</taxon>
        <taxon>Metazoa</taxon>
        <taxon>Ecdysozoa</taxon>
        <taxon>Arthropoda</taxon>
        <taxon>Hexapoda</taxon>
        <taxon>Insecta</taxon>
        <taxon>Pterygota</taxon>
        <taxon>Neoptera</taxon>
        <taxon>Endopterygota</taxon>
        <taxon>Coleoptera</taxon>
        <taxon>Polyphaga</taxon>
        <taxon>Cucujiformia</taxon>
        <taxon>Tenebrionidae</taxon>
        <taxon>Pimeliinae</taxon>
        <taxon>Asbolus</taxon>
    </lineage>
</organism>
<sequence>MTIAPPRAKTKRGVERVLQQMTMETTVQRSPRAEYIAKTLTGIDVDPHGRAVQLELTSQQIDPAHATESLGVNATVSVTSSVSVTSGGKQFKKSIKKKTVRDPKLTKKPNINPAHVNRLVKEEAEDVENTLRMVPPDLVSTSVDKYPLKKKLQNLRLNSESIALLEQSVIYPAPTADEIETEAPPEVMASVIHAVEKGATPDSAPNQIFNSLFPDVQDRRIDVSSVAPGPLQDMVVPTTAAQQMTDEVLTEEMERSVLEIQNTQELPADDICTQNNITAPMHTSTAEHKIPMLLDEEIPPWENANVQKISMLVGGDPIEILDATDVSILETSKDLSMELSKGIDYFIDANTVPYETRVQIRGSKLPEWFPGYMSAFPHLPELVKISRSPSGVLHSAWKAVQPKIFPEESLLIV</sequence>
<dbReference type="EMBL" id="QDEB01075718">
    <property type="protein sequence ID" value="RZC34903.1"/>
    <property type="molecule type" value="Genomic_DNA"/>
</dbReference>
<keyword evidence="2" id="KW-1185">Reference proteome</keyword>
<protein>
    <submittedName>
        <fullName evidence="1">Uncharacterized protein</fullName>
    </submittedName>
</protein>
<proteinExistence type="predicted"/>
<evidence type="ECO:0000313" key="1">
    <source>
        <dbReference type="EMBL" id="RZC34903.1"/>
    </source>
</evidence>
<dbReference type="Proteomes" id="UP000292052">
    <property type="component" value="Unassembled WGS sequence"/>
</dbReference>
<gene>
    <name evidence="1" type="ORF">BDFB_005477</name>
</gene>
<accession>A0A482VQ90</accession>
<name>A0A482VQ90_ASBVE</name>
<dbReference type="AlphaFoldDB" id="A0A482VQ90"/>
<reference evidence="1 2" key="1">
    <citation type="submission" date="2017-03" db="EMBL/GenBank/DDBJ databases">
        <title>Genome of the blue death feigning beetle - Asbolus verrucosus.</title>
        <authorList>
            <person name="Rider S.D."/>
        </authorList>
    </citation>
    <scope>NUCLEOTIDE SEQUENCE [LARGE SCALE GENOMIC DNA]</scope>
    <source>
        <strain evidence="1">Butters</strain>
        <tissue evidence="1">Head and leg muscle</tissue>
    </source>
</reference>
<comment type="caution">
    <text evidence="1">The sequence shown here is derived from an EMBL/GenBank/DDBJ whole genome shotgun (WGS) entry which is preliminary data.</text>
</comment>
<dbReference type="OrthoDB" id="6609991at2759"/>
<evidence type="ECO:0000313" key="2">
    <source>
        <dbReference type="Proteomes" id="UP000292052"/>
    </source>
</evidence>